<dbReference type="EMBL" id="GBRH01256481">
    <property type="protein sequence ID" value="JAD41414.1"/>
    <property type="molecule type" value="Transcribed_RNA"/>
</dbReference>
<dbReference type="AlphaFoldDB" id="A0A0A8ZPS1"/>
<name>A0A0A8ZPS1_ARUDO</name>
<protein>
    <submittedName>
        <fullName evidence="1">Uncharacterized protein</fullName>
    </submittedName>
</protein>
<evidence type="ECO:0000313" key="1">
    <source>
        <dbReference type="EMBL" id="JAD41414.1"/>
    </source>
</evidence>
<reference evidence="1" key="2">
    <citation type="journal article" date="2015" name="Data Brief">
        <title>Shoot transcriptome of the giant reed, Arundo donax.</title>
        <authorList>
            <person name="Barrero R.A."/>
            <person name="Guerrero F.D."/>
            <person name="Moolhuijzen P."/>
            <person name="Goolsby J.A."/>
            <person name="Tidwell J."/>
            <person name="Bellgard S.E."/>
            <person name="Bellgard M.I."/>
        </authorList>
    </citation>
    <scope>NUCLEOTIDE SEQUENCE</scope>
    <source>
        <tissue evidence="1">Shoot tissue taken approximately 20 cm above the soil surface</tissue>
    </source>
</reference>
<sequence>MIETNKSVYMNTLLHNLAYVFKLQNKTTAS</sequence>
<organism evidence="1">
    <name type="scientific">Arundo donax</name>
    <name type="common">Giant reed</name>
    <name type="synonym">Donax arundinaceus</name>
    <dbReference type="NCBI Taxonomy" id="35708"/>
    <lineage>
        <taxon>Eukaryota</taxon>
        <taxon>Viridiplantae</taxon>
        <taxon>Streptophyta</taxon>
        <taxon>Embryophyta</taxon>
        <taxon>Tracheophyta</taxon>
        <taxon>Spermatophyta</taxon>
        <taxon>Magnoliopsida</taxon>
        <taxon>Liliopsida</taxon>
        <taxon>Poales</taxon>
        <taxon>Poaceae</taxon>
        <taxon>PACMAD clade</taxon>
        <taxon>Arundinoideae</taxon>
        <taxon>Arundineae</taxon>
        <taxon>Arundo</taxon>
    </lineage>
</organism>
<proteinExistence type="predicted"/>
<reference evidence="1" key="1">
    <citation type="submission" date="2014-09" db="EMBL/GenBank/DDBJ databases">
        <authorList>
            <person name="Magalhaes I.L.F."/>
            <person name="Oliveira U."/>
            <person name="Santos F.R."/>
            <person name="Vidigal T.H.D.A."/>
            <person name="Brescovit A.D."/>
            <person name="Santos A.J."/>
        </authorList>
    </citation>
    <scope>NUCLEOTIDE SEQUENCE</scope>
    <source>
        <tissue evidence="1">Shoot tissue taken approximately 20 cm above the soil surface</tissue>
    </source>
</reference>
<accession>A0A0A8ZPS1</accession>